<dbReference type="KEGG" id="pdic:114514975"/>
<evidence type="ECO:0000313" key="16">
    <source>
        <dbReference type="RefSeq" id="XP_028389958.1"/>
    </source>
</evidence>
<evidence type="ECO:0000256" key="5">
    <source>
        <dbReference type="ARBA" id="ARBA00022507"/>
    </source>
</evidence>
<keyword evidence="7 13" id="KW-1133">Transmembrane helix</keyword>
<dbReference type="AlphaFoldDB" id="A0A6J2NII5"/>
<accession>A0A6J2NII5</accession>
<evidence type="ECO:0000313" key="15">
    <source>
        <dbReference type="Proteomes" id="UP000504628"/>
    </source>
</evidence>
<evidence type="ECO:0000256" key="1">
    <source>
        <dbReference type="ARBA" id="ARBA00003878"/>
    </source>
</evidence>
<keyword evidence="9 13" id="KW-0472">Membrane</keyword>
<evidence type="ECO:0000256" key="11">
    <source>
        <dbReference type="ARBA" id="ARBA00023180"/>
    </source>
</evidence>
<evidence type="ECO:0000256" key="12">
    <source>
        <dbReference type="ARBA" id="ARBA00023224"/>
    </source>
</evidence>
<evidence type="ECO:0000256" key="6">
    <source>
        <dbReference type="ARBA" id="ARBA00022692"/>
    </source>
</evidence>
<proteinExistence type="inferred from homology"/>
<feature type="transmembrane region" description="Helical" evidence="13">
    <location>
        <begin position="125"/>
        <end position="147"/>
    </location>
</feature>
<comment type="caution">
    <text evidence="13">Lacks conserved residue(s) required for the propagation of feature annotation.</text>
</comment>
<evidence type="ECO:0000256" key="9">
    <source>
        <dbReference type="ARBA" id="ARBA00023136"/>
    </source>
</evidence>
<evidence type="ECO:0000256" key="4">
    <source>
        <dbReference type="ARBA" id="ARBA00022475"/>
    </source>
</evidence>
<keyword evidence="12 13" id="KW-0807">Transducer</keyword>
<reference evidence="16" key="1">
    <citation type="submission" date="2025-08" db="UniProtKB">
        <authorList>
            <consortium name="RefSeq"/>
        </authorList>
    </citation>
    <scope>IDENTIFICATION</scope>
    <source>
        <tissue evidence="16">Muscle</tissue>
    </source>
</reference>
<dbReference type="PANTHER" id="PTHR24062">
    <property type="entry name" value="VOMERONASAL TYPE-1 RECEPTOR"/>
    <property type="match status" value="1"/>
</dbReference>
<keyword evidence="8 13" id="KW-0297">G-protein coupled receptor</keyword>
<evidence type="ECO:0000256" key="8">
    <source>
        <dbReference type="ARBA" id="ARBA00023040"/>
    </source>
</evidence>
<dbReference type="InParanoid" id="A0A6J2NII5"/>
<comment type="similarity">
    <text evidence="3 13">Belongs to the G-protein coupled receptor 1 family.</text>
</comment>
<dbReference type="GeneID" id="114514975"/>
<evidence type="ECO:0000259" key="14">
    <source>
        <dbReference type="PROSITE" id="PS50262"/>
    </source>
</evidence>
<keyword evidence="11" id="KW-0325">Glycoprotein</keyword>
<keyword evidence="5 13" id="KW-0589">Pheromone response</keyword>
<evidence type="ECO:0000256" key="2">
    <source>
        <dbReference type="ARBA" id="ARBA00004651"/>
    </source>
</evidence>
<dbReference type="GO" id="GO:0007606">
    <property type="term" value="P:sensory perception of chemical stimulus"/>
    <property type="evidence" value="ECO:0007669"/>
    <property type="project" value="UniProtKB-ARBA"/>
</dbReference>
<evidence type="ECO:0000256" key="3">
    <source>
        <dbReference type="ARBA" id="ARBA00010663"/>
    </source>
</evidence>
<evidence type="ECO:0000256" key="10">
    <source>
        <dbReference type="ARBA" id="ARBA00023170"/>
    </source>
</evidence>
<dbReference type="Proteomes" id="UP000504628">
    <property type="component" value="Chromosome 2"/>
</dbReference>
<dbReference type="SUPFAM" id="SSF81321">
    <property type="entry name" value="Family A G protein-coupled receptor-like"/>
    <property type="match status" value="1"/>
</dbReference>
<dbReference type="OrthoDB" id="9606139at2759"/>
<comment type="subcellular location">
    <subcellularLocation>
        <location evidence="2 13">Cell membrane</location>
        <topology evidence="2 13">Multi-pass membrane protein</topology>
    </subcellularLocation>
</comment>
<dbReference type="Gene3D" id="1.20.1070.10">
    <property type="entry name" value="Rhodopsin 7-helix transmembrane proteins"/>
    <property type="match status" value="1"/>
</dbReference>
<dbReference type="InterPro" id="IPR004072">
    <property type="entry name" value="Vmron_rcpt_1"/>
</dbReference>
<gene>
    <name evidence="16" type="primary">LOC114514975</name>
</gene>
<organism evidence="15 16">
    <name type="scientific">Phyllostomus discolor</name>
    <name type="common">pale spear-nosed bat</name>
    <dbReference type="NCBI Taxonomy" id="89673"/>
    <lineage>
        <taxon>Eukaryota</taxon>
        <taxon>Metazoa</taxon>
        <taxon>Chordata</taxon>
        <taxon>Craniata</taxon>
        <taxon>Vertebrata</taxon>
        <taxon>Euteleostomi</taxon>
        <taxon>Mammalia</taxon>
        <taxon>Eutheria</taxon>
        <taxon>Laurasiatheria</taxon>
        <taxon>Chiroptera</taxon>
        <taxon>Yangochiroptera</taxon>
        <taxon>Phyllostomidae</taxon>
        <taxon>Phyllostominae</taxon>
        <taxon>Phyllostomus</taxon>
    </lineage>
</organism>
<dbReference type="GO" id="GO:0016503">
    <property type="term" value="F:pheromone receptor activity"/>
    <property type="evidence" value="ECO:0007669"/>
    <property type="project" value="InterPro"/>
</dbReference>
<keyword evidence="4 13" id="KW-1003">Cell membrane</keyword>
<feature type="domain" description="G-protein coupled receptors family 1 profile" evidence="14">
    <location>
        <begin position="22"/>
        <end position="287"/>
    </location>
</feature>
<dbReference type="GO" id="GO:0019236">
    <property type="term" value="P:response to pheromone"/>
    <property type="evidence" value="ECO:0007669"/>
    <property type="project" value="UniProtKB-KW"/>
</dbReference>
<keyword evidence="6 13" id="KW-0812">Transmembrane</keyword>
<evidence type="ECO:0000256" key="7">
    <source>
        <dbReference type="ARBA" id="ARBA00022989"/>
    </source>
</evidence>
<keyword evidence="10 13" id="KW-0675">Receptor</keyword>
<dbReference type="PROSITE" id="PS50262">
    <property type="entry name" value="G_PROTEIN_RECEP_F1_2"/>
    <property type="match status" value="1"/>
</dbReference>
<dbReference type="Pfam" id="PF03402">
    <property type="entry name" value="V1R"/>
    <property type="match status" value="1"/>
</dbReference>
<keyword evidence="15" id="KW-1185">Reference proteome</keyword>
<feature type="transmembrane region" description="Helical" evidence="13">
    <location>
        <begin position="233"/>
        <end position="251"/>
    </location>
</feature>
<feature type="transmembrane region" description="Helical" evidence="13">
    <location>
        <begin position="191"/>
        <end position="212"/>
    </location>
</feature>
<name>A0A6J2NII5_9CHIR</name>
<protein>
    <recommendedName>
        <fullName evidence="13">Vomeronasal type-1 receptor</fullName>
    </recommendedName>
</protein>
<evidence type="ECO:0000256" key="13">
    <source>
        <dbReference type="RuleBase" id="RU364061"/>
    </source>
</evidence>
<sequence length="352" mass="40061">MMSRNTLFGILLAIQTGTGFLGNSLLFALYMHTFFSLPRKKKPADGILAHLTLANALTLLFRGFPSIISSFGMKPDIGDTGCKVILYTQRVTRSISLYTTSLQSTFQAVTITVSSRKWAWLKNNISTLIQPSIFSGWVISMVIYSQIILKIVANRNTTAVTSGYYSPFCKVNTYDHQVAMTFLSTVLIQDVLFLSLMACSSIYMVTVLSRHHRVARLVRSSVHPSRSSPEHRATHVILIMVCCFIFFYWTNSFLTAYSQFGNNRNWQLEKVNNFISSCYPTVCPLILMKNENRISRMHFMNRRTRIFFCQSKLNDPMNTPQHLSSQQDSFICVQSHTVINGLRESFSLHCTD</sequence>
<dbReference type="GO" id="GO:0005886">
    <property type="term" value="C:plasma membrane"/>
    <property type="evidence" value="ECO:0007669"/>
    <property type="project" value="UniProtKB-SubCell"/>
</dbReference>
<comment type="function">
    <text evidence="1">Putative pheromone receptor.</text>
</comment>
<dbReference type="RefSeq" id="XP_028389958.1">
    <property type="nucleotide sequence ID" value="XM_028534157.2"/>
</dbReference>
<dbReference type="FunFam" id="1.20.1070.10:FF:000033">
    <property type="entry name" value="Vomeronasal type-1 receptor"/>
    <property type="match status" value="1"/>
</dbReference>
<dbReference type="InterPro" id="IPR017452">
    <property type="entry name" value="GPCR_Rhodpsn_7TM"/>
</dbReference>